<dbReference type="AlphaFoldDB" id="A0A2K3CN06"/>
<gene>
    <name evidence="2" type="ORF">CHLRE_26g756697v5</name>
</gene>
<dbReference type="InParanoid" id="A0A2K3CN06"/>
<evidence type="ECO:0000256" key="1">
    <source>
        <dbReference type="SAM" id="MobiDB-lite"/>
    </source>
</evidence>
<feature type="compositionally biased region" description="Acidic residues" evidence="1">
    <location>
        <begin position="72"/>
        <end position="94"/>
    </location>
</feature>
<evidence type="ECO:0000313" key="2">
    <source>
        <dbReference type="EMBL" id="PNW69667.1"/>
    </source>
</evidence>
<dbReference type="KEGG" id="cre:CHLRE_26g756697v5"/>
<proteinExistence type="predicted"/>
<sequence>MAVAVASFAVAVPAAEGATAGGDGGVSLKGQLVDAGALSVLQALQARHKRAAVARQAAAAGRSHVRMRMLGDEEGDEAEEEVEVEVEVEVEEVEERAGRGGAGRGRRQ</sequence>
<dbReference type="RefSeq" id="XP_042914094.1">
    <property type="nucleotide sequence ID" value="XM_043072974.1"/>
</dbReference>
<dbReference type="Gramene" id="PNW69667">
    <property type="protein sequence ID" value="PNW69667"/>
    <property type="gene ID" value="CHLRE_26g756697v5"/>
</dbReference>
<organism evidence="2 3">
    <name type="scientific">Chlamydomonas reinhardtii</name>
    <name type="common">Chlamydomonas smithii</name>
    <dbReference type="NCBI Taxonomy" id="3055"/>
    <lineage>
        <taxon>Eukaryota</taxon>
        <taxon>Viridiplantae</taxon>
        <taxon>Chlorophyta</taxon>
        <taxon>core chlorophytes</taxon>
        <taxon>Chlorophyceae</taxon>
        <taxon>CS clade</taxon>
        <taxon>Chlamydomonadales</taxon>
        <taxon>Chlamydomonadaceae</taxon>
        <taxon>Chlamydomonas</taxon>
    </lineage>
</organism>
<evidence type="ECO:0000313" key="3">
    <source>
        <dbReference type="Proteomes" id="UP000006906"/>
    </source>
</evidence>
<accession>A0A2K3CN06</accession>
<keyword evidence="3" id="KW-1185">Reference proteome</keyword>
<dbReference type="Proteomes" id="UP000006906">
    <property type="component" value="Unassembled WGS sequence"/>
</dbReference>
<name>A0A2K3CN06_CHLRE</name>
<feature type="region of interest" description="Disordered" evidence="1">
    <location>
        <begin position="72"/>
        <end position="108"/>
    </location>
</feature>
<protein>
    <submittedName>
        <fullName evidence="2">Uncharacterized protein</fullName>
    </submittedName>
</protein>
<feature type="compositionally biased region" description="Gly residues" evidence="1">
    <location>
        <begin position="99"/>
        <end position="108"/>
    </location>
</feature>
<dbReference type="GeneID" id="66057323"/>
<dbReference type="EMBL" id="KZ454953">
    <property type="protein sequence ID" value="PNW69667.1"/>
    <property type="molecule type" value="Genomic_DNA"/>
</dbReference>
<reference evidence="2 3" key="1">
    <citation type="journal article" date="2007" name="Science">
        <title>The Chlamydomonas genome reveals the evolution of key animal and plant functions.</title>
        <authorList>
            <person name="Merchant S.S."/>
            <person name="Prochnik S.E."/>
            <person name="Vallon O."/>
            <person name="Harris E.H."/>
            <person name="Karpowicz S.J."/>
            <person name="Witman G.B."/>
            <person name="Terry A."/>
            <person name="Salamov A."/>
            <person name="Fritz-Laylin L.K."/>
            <person name="Marechal-Drouard L."/>
            <person name="Marshall W.F."/>
            <person name="Qu L.H."/>
            <person name="Nelson D.R."/>
            <person name="Sanderfoot A.A."/>
            <person name="Spalding M.H."/>
            <person name="Kapitonov V.V."/>
            <person name="Ren Q."/>
            <person name="Ferris P."/>
            <person name="Lindquist E."/>
            <person name="Shapiro H."/>
            <person name="Lucas S.M."/>
            <person name="Grimwood J."/>
            <person name="Schmutz J."/>
            <person name="Cardol P."/>
            <person name="Cerutti H."/>
            <person name="Chanfreau G."/>
            <person name="Chen C.L."/>
            <person name="Cognat V."/>
            <person name="Croft M.T."/>
            <person name="Dent R."/>
            <person name="Dutcher S."/>
            <person name="Fernandez E."/>
            <person name="Fukuzawa H."/>
            <person name="Gonzalez-Ballester D."/>
            <person name="Gonzalez-Halphen D."/>
            <person name="Hallmann A."/>
            <person name="Hanikenne M."/>
            <person name="Hippler M."/>
            <person name="Inwood W."/>
            <person name="Jabbari K."/>
            <person name="Kalanon M."/>
            <person name="Kuras R."/>
            <person name="Lefebvre P.A."/>
            <person name="Lemaire S.D."/>
            <person name="Lobanov A.V."/>
            <person name="Lohr M."/>
            <person name="Manuell A."/>
            <person name="Meier I."/>
            <person name="Mets L."/>
            <person name="Mittag M."/>
            <person name="Mittelmeier T."/>
            <person name="Moroney J.V."/>
            <person name="Moseley J."/>
            <person name="Napoli C."/>
            <person name="Nedelcu A.M."/>
            <person name="Niyogi K."/>
            <person name="Novoselov S.V."/>
            <person name="Paulsen I.T."/>
            <person name="Pazour G."/>
            <person name="Purton S."/>
            <person name="Ral J.P."/>
            <person name="Riano-Pachon D.M."/>
            <person name="Riekhof W."/>
            <person name="Rymarquis L."/>
            <person name="Schroda M."/>
            <person name="Stern D."/>
            <person name="Umen J."/>
            <person name="Willows R."/>
            <person name="Wilson N."/>
            <person name="Zimmer S.L."/>
            <person name="Allmer J."/>
            <person name="Balk J."/>
            <person name="Bisova K."/>
            <person name="Chen C.J."/>
            <person name="Elias M."/>
            <person name="Gendler K."/>
            <person name="Hauser C."/>
            <person name="Lamb M.R."/>
            <person name="Ledford H."/>
            <person name="Long J.C."/>
            <person name="Minagawa J."/>
            <person name="Page M.D."/>
            <person name="Pan J."/>
            <person name="Pootakham W."/>
            <person name="Roje S."/>
            <person name="Rose A."/>
            <person name="Stahlberg E."/>
            <person name="Terauchi A.M."/>
            <person name="Yang P."/>
            <person name="Ball S."/>
            <person name="Bowler C."/>
            <person name="Dieckmann C.L."/>
            <person name="Gladyshev V.N."/>
            <person name="Green P."/>
            <person name="Jorgensen R."/>
            <person name="Mayfield S."/>
            <person name="Mueller-Roeber B."/>
            <person name="Rajamani S."/>
            <person name="Sayre R.T."/>
            <person name="Brokstein P."/>
            <person name="Dubchak I."/>
            <person name="Goodstein D."/>
            <person name="Hornick L."/>
            <person name="Huang Y.W."/>
            <person name="Jhaveri J."/>
            <person name="Luo Y."/>
            <person name="Martinez D."/>
            <person name="Ngau W.C."/>
            <person name="Otillar B."/>
            <person name="Poliakov A."/>
            <person name="Porter A."/>
            <person name="Szajkowski L."/>
            <person name="Werner G."/>
            <person name="Zhou K."/>
            <person name="Grigoriev I.V."/>
            <person name="Rokhsar D.S."/>
            <person name="Grossman A.R."/>
        </authorList>
    </citation>
    <scope>NUCLEOTIDE SEQUENCE [LARGE SCALE GENOMIC DNA]</scope>
    <source>
        <strain evidence="3">CC-503</strain>
    </source>
</reference>